<dbReference type="PANTHER" id="PTHR43235:SF1">
    <property type="entry name" value="GLUTAMINE AMIDOTRANSFERASE PB2B2.05-RELATED"/>
    <property type="match status" value="1"/>
</dbReference>
<dbReference type="PANTHER" id="PTHR43235">
    <property type="entry name" value="GLUTAMINE AMIDOTRANSFERASE PB2B2.05-RELATED"/>
    <property type="match status" value="1"/>
</dbReference>
<dbReference type="Proteomes" id="UP000824633">
    <property type="component" value="Chromosome"/>
</dbReference>
<evidence type="ECO:0000313" key="2">
    <source>
        <dbReference type="Proteomes" id="UP000824633"/>
    </source>
</evidence>
<dbReference type="CDD" id="cd01745">
    <property type="entry name" value="GATase1_2"/>
    <property type="match status" value="1"/>
</dbReference>
<dbReference type="GO" id="GO:0016787">
    <property type="term" value="F:hydrolase activity"/>
    <property type="evidence" value="ECO:0007669"/>
    <property type="project" value="UniProtKB-KW"/>
</dbReference>
<keyword evidence="1" id="KW-0378">Hydrolase</keyword>
<organism evidence="1 2">
    <name type="scientific">Clostridium gelidum</name>
    <dbReference type="NCBI Taxonomy" id="704125"/>
    <lineage>
        <taxon>Bacteria</taxon>
        <taxon>Bacillati</taxon>
        <taxon>Bacillota</taxon>
        <taxon>Clostridia</taxon>
        <taxon>Eubacteriales</taxon>
        <taxon>Clostridiaceae</taxon>
        <taxon>Clostridium</taxon>
    </lineage>
</organism>
<keyword evidence="2" id="KW-1185">Reference proteome</keyword>
<dbReference type="Pfam" id="PF07722">
    <property type="entry name" value="Peptidase_C26"/>
    <property type="match status" value="1"/>
</dbReference>
<dbReference type="RefSeq" id="WP_224038021.1">
    <property type="nucleotide sequence ID" value="NZ_AP024849.1"/>
</dbReference>
<dbReference type="Gene3D" id="3.40.50.880">
    <property type="match status" value="1"/>
</dbReference>
<accession>A0ABN6J1C6</accession>
<dbReference type="EMBL" id="AP024849">
    <property type="protein sequence ID" value="BCZ46547.1"/>
    <property type="molecule type" value="Genomic_DNA"/>
</dbReference>
<reference evidence="2" key="1">
    <citation type="submission" date="2021-07" db="EMBL/GenBank/DDBJ databases">
        <title>Complete genome sequencing of a Clostridium isolate.</title>
        <authorList>
            <person name="Ueki A."/>
            <person name="Tonouchi A."/>
        </authorList>
    </citation>
    <scope>NUCLEOTIDE SEQUENCE [LARGE SCALE GENOMIC DNA]</scope>
    <source>
        <strain evidence="2">C5S11</strain>
    </source>
</reference>
<dbReference type="PROSITE" id="PS51273">
    <property type="entry name" value="GATASE_TYPE_1"/>
    <property type="match status" value="1"/>
</dbReference>
<gene>
    <name evidence="1" type="ORF">psyc5s11_26140</name>
</gene>
<dbReference type="InterPro" id="IPR044668">
    <property type="entry name" value="PuuD-like"/>
</dbReference>
<evidence type="ECO:0000313" key="1">
    <source>
        <dbReference type="EMBL" id="BCZ46547.1"/>
    </source>
</evidence>
<sequence>MKPIIGITTYIRKGSFRSYSQVGYEYIDKIEKSGGIPLEIPILQDFTIETLNHLMDSFDGIIFSGGANIDSLWYGEEPLEKLSIETELRNNFERALFSVAKKKKVPILGICRGSQLINVLQGGSLFQNIDIQMDTEIDHEGVDKKIEEKQHVVYLEKDSFLTKISNKSKISVNSFHVQCIKKLGENLRVTAKSEDGIAEAIEYEGGFFMHGVQWHPEGLEDQLPLFKEFVNVCSINK</sequence>
<dbReference type="InterPro" id="IPR011697">
    <property type="entry name" value="Peptidase_C26"/>
</dbReference>
<name>A0ABN6J1C6_9CLOT</name>
<proteinExistence type="predicted"/>
<dbReference type="SUPFAM" id="SSF52317">
    <property type="entry name" value="Class I glutamine amidotransferase-like"/>
    <property type="match status" value="1"/>
</dbReference>
<dbReference type="InterPro" id="IPR029062">
    <property type="entry name" value="Class_I_gatase-like"/>
</dbReference>
<protein>
    <submittedName>
        <fullName evidence="1">Gamma-glutamyl-gamma-aminobutyrate hydrolase</fullName>
    </submittedName>
</protein>